<feature type="region of interest" description="Disordered" evidence="9">
    <location>
        <begin position="210"/>
        <end position="229"/>
    </location>
</feature>
<dbReference type="Proteomes" id="UP000285301">
    <property type="component" value="Unassembled WGS sequence"/>
</dbReference>
<accession>A0A3S3SR08</accession>
<feature type="region of interest" description="Disordered" evidence="9">
    <location>
        <begin position="358"/>
        <end position="382"/>
    </location>
</feature>
<feature type="domain" description="C2H2-type" evidence="10">
    <location>
        <begin position="606"/>
        <end position="633"/>
    </location>
</feature>
<evidence type="ECO:0000256" key="8">
    <source>
        <dbReference type="PROSITE-ProRule" id="PRU00042"/>
    </source>
</evidence>
<feature type="compositionally biased region" description="Polar residues" evidence="9">
    <location>
        <begin position="553"/>
        <end position="567"/>
    </location>
</feature>
<dbReference type="STRING" id="1965070.A0A3S3SR08"/>
<evidence type="ECO:0000256" key="1">
    <source>
        <dbReference type="ARBA" id="ARBA00004123"/>
    </source>
</evidence>
<dbReference type="GO" id="GO:0008270">
    <property type="term" value="F:zinc ion binding"/>
    <property type="evidence" value="ECO:0007669"/>
    <property type="project" value="UniProtKB-KW"/>
</dbReference>
<feature type="compositionally biased region" description="Polar residues" evidence="9">
    <location>
        <begin position="248"/>
        <end position="275"/>
    </location>
</feature>
<dbReference type="EMBL" id="NCKU01000030">
    <property type="protein sequence ID" value="RWS17835.1"/>
    <property type="molecule type" value="Genomic_DNA"/>
</dbReference>
<evidence type="ECO:0000256" key="7">
    <source>
        <dbReference type="ARBA" id="ARBA00023242"/>
    </source>
</evidence>
<comment type="caution">
    <text evidence="14">The sequence shown here is derived from an EMBL/GenBank/DDBJ whole genome shotgun (WGS) entry which is preliminary data.</text>
</comment>
<dbReference type="GO" id="GO:0006357">
    <property type="term" value="P:regulation of transcription by RNA polymerase II"/>
    <property type="evidence" value="ECO:0007669"/>
    <property type="project" value="TreeGrafter"/>
</dbReference>
<dbReference type="EMBL" id="NCKU01000075">
    <property type="protein sequence ID" value="RWS17426.1"/>
    <property type="molecule type" value="Genomic_DNA"/>
</dbReference>
<sequence length="953" mass="107783">MSSPNVIIIEEDSGSGDESGCRRFVADSANSSVIDVSVVEEKQSEENVQSTRNGTQIECGNNRESNEEKSSSAKKFNLRPRLTTQSFSSFASNASSDEFKSIGDNSGEMAVDVEMKEEAKRMLKCDVPGCDRLFLNTRNLRKHQSCASHQLFYSSKEASNNSESAVQSSSAAQTPVNAKTSTPNSGSKHMFVCGVDGCLREFYSRANLGRHKSSQHGIPGQTTQPHRPVQDSVQNAAAQGDEEMPQESAHQPSRESPMQSQSATPECSTASNTASKVAIEKERNENKTGIISDRFIGKHTGNRFVCDYLDCGRIYELKANIVRHTQIWHSEPLIYDCTVEGCQWKFKSSSHREKHLLERHQNTNDNNDNNTSGNENRTEEEKPAALKIVKKGRRIPGTPISKVSIANDNSFDESELKISNINSNQRAKRNREKKNLNDDWLNDEEEFEALNYLDDDYNESHNAKDKIKSQASNLSPDDEYEVKRAKLEKHFICKYPDCNESFLQQLELREHIKNEHMNDSLFVCNYGDCGQKFAQINHLKNHERKHQRLNMLKDSSSSSVTPSNARKTSVTLSLPTSSTVNKTEMLEQNSFQKSTTLLYQSLNDTFICETCYRVFRSEAAFKTHTKVHSTESQILKCSWEGCTVALRSQQELMDHLFNHSLNDKDFKKRDINDFEENCLSKSYENDLANDRDQNSNESSKETTYLEVTPLFKSFLEKQREIVFQKRLKQNDDISQNNKQNNSKESNNCFAQLINPDAVLKRTARKTTRSDNLYQKQSCILGPFRRISMSSSTSDETIPQIKSPIMPIHAIELPLTVKSTVSNPQVPQKLAILAQNAVEQAMQINQEKDDCIVKECLQTVVDKTVITEDINENVNGASSACNEVIHSTDDINDDTNFVSNSNENITSYEFELVNNQFYICKADNCNSFFRGVNAKSNFEKHFRESHGYGINMAS</sequence>
<evidence type="ECO:0000256" key="9">
    <source>
        <dbReference type="SAM" id="MobiDB-lite"/>
    </source>
</evidence>
<feature type="region of interest" description="Disordered" evidence="9">
    <location>
        <begin position="553"/>
        <end position="572"/>
    </location>
</feature>
<keyword evidence="4" id="KW-0862">Zinc</keyword>
<gene>
    <name evidence="14" type="ORF">B4U79_17213</name>
    <name evidence="13" type="ORF">B4U79_17222</name>
    <name evidence="12" type="ORF">B4U79_17511</name>
    <name evidence="11" type="ORF">B4U79_17546</name>
</gene>
<feature type="compositionally biased region" description="Polar residues" evidence="9">
    <location>
        <begin position="46"/>
        <end position="59"/>
    </location>
</feature>
<reference evidence="14" key="2">
    <citation type="submission" date="2018-11" db="EMBL/GenBank/DDBJ databases">
        <title>Trombidioid mite genomics.</title>
        <authorList>
            <person name="Dong X."/>
        </authorList>
    </citation>
    <scope>NUCLEOTIDE SEQUENCE</scope>
    <source>
        <strain evidence="14">UoL-WK</strain>
    </source>
</reference>
<dbReference type="PROSITE" id="PS00028">
    <property type="entry name" value="ZINC_FINGER_C2H2_1"/>
    <property type="match status" value="8"/>
</dbReference>
<feature type="domain" description="C2H2-type" evidence="10">
    <location>
        <begin position="491"/>
        <end position="521"/>
    </location>
</feature>
<keyword evidence="15" id="KW-1185">Reference proteome</keyword>
<dbReference type="InterPro" id="IPR036236">
    <property type="entry name" value="Znf_C2H2_sf"/>
</dbReference>
<evidence type="ECO:0000256" key="3">
    <source>
        <dbReference type="ARBA" id="ARBA00022771"/>
    </source>
</evidence>
<dbReference type="InterPro" id="IPR051061">
    <property type="entry name" value="Zinc_finger_trans_reg"/>
</dbReference>
<dbReference type="PROSITE" id="PS50157">
    <property type="entry name" value="ZINC_FINGER_C2H2_2"/>
    <property type="match status" value="5"/>
</dbReference>
<reference evidence="14 15" key="1">
    <citation type="journal article" date="2018" name="Gigascience">
        <title>Genomes of trombidid mites reveal novel predicted allergens and laterally-transferred genes associated with secondary metabolism.</title>
        <authorList>
            <person name="Dong X."/>
            <person name="Chaisiri K."/>
            <person name="Xia D."/>
            <person name="Armstrong S.D."/>
            <person name="Fang Y."/>
            <person name="Donnelly M.J."/>
            <person name="Kadowaki T."/>
            <person name="McGarry J.W."/>
            <person name="Darby A.C."/>
            <person name="Makepeace B.L."/>
        </authorList>
    </citation>
    <scope>NUCLEOTIDE SEQUENCE [LARGE SCALE GENOMIC DNA]</scope>
    <source>
        <strain evidence="14">UoL-WK</strain>
    </source>
</reference>
<dbReference type="GO" id="GO:0005634">
    <property type="term" value="C:nucleus"/>
    <property type="evidence" value="ECO:0007669"/>
    <property type="project" value="UniProtKB-SubCell"/>
</dbReference>
<evidence type="ECO:0000313" key="11">
    <source>
        <dbReference type="EMBL" id="RWS17412.1"/>
    </source>
</evidence>
<evidence type="ECO:0000313" key="15">
    <source>
        <dbReference type="Proteomes" id="UP000285301"/>
    </source>
</evidence>
<dbReference type="Pfam" id="PF00096">
    <property type="entry name" value="zf-C2H2"/>
    <property type="match status" value="1"/>
</dbReference>
<feature type="compositionally biased region" description="Polar residues" evidence="9">
    <location>
        <begin position="174"/>
        <end position="187"/>
    </location>
</feature>
<keyword evidence="2" id="KW-0479">Metal-binding</keyword>
<keyword evidence="5" id="KW-0805">Transcription regulation</keyword>
<proteinExistence type="predicted"/>
<feature type="region of interest" description="Disordered" evidence="9">
    <location>
        <begin position="1"/>
        <end position="20"/>
    </location>
</feature>
<evidence type="ECO:0000313" key="14">
    <source>
        <dbReference type="EMBL" id="RWS17835.1"/>
    </source>
</evidence>
<dbReference type="InterPro" id="IPR013087">
    <property type="entry name" value="Znf_C2H2_type"/>
</dbReference>
<feature type="domain" description="C2H2-type" evidence="10">
    <location>
        <begin position="522"/>
        <end position="551"/>
    </location>
</feature>
<dbReference type="PANTHER" id="PTHR46179">
    <property type="entry name" value="ZINC FINGER PROTEIN"/>
    <property type="match status" value="1"/>
</dbReference>
<dbReference type="SUPFAM" id="SSF57667">
    <property type="entry name" value="beta-beta-alpha zinc fingers"/>
    <property type="match status" value="1"/>
</dbReference>
<dbReference type="AlphaFoldDB" id="A0A3S3SR08"/>
<keyword evidence="6" id="KW-0804">Transcription</keyword>
<evidence type="ECO:0000256" key="4">
    <source>
        <dbReference type="ARBA" id="ARBA00022833"/>
    </source>
</evidence>
<dbReference type="EMBL" id="NCKU01000031">
    <property type="protein sequence ID" value="RWS17832.1"/>
    <property type="molecule type" value="Genomic_DNA"/>
</dbReference>
<comment type="subcellular location">
    <subcellularLocation>
        <location evidence="1">Nucleus</location>
    </subcellularLocation>
</comment>
<evidence type="ECO:0000256" key="5">
    <source>
        <dbReference type="ARBA" id="ARBA00023015"/>
    </source>
</evidence>
<keyword evidence="3 8" id="KW-0863">Zinc-finger</keyword>
<dbReference type="Gene3D" id="3.30.160.60">
    <property type="entry name" value="Classic Zinc Finger"/>
    <property type="match status" value="3"/>
</dbReference>
<dbReference type="OrthoDB" id="8117402at2759"/>
<evidence type="ECO:0000259" key="10">
    <source>
        <dbReference type="PROSITE" id="PS50157"/>
    </source>
</evidence>
<evidence type="ECO:0000313" key="12">
    <source>
        <dbReference type="EMBL" id="RWS17426.1"/>
    </source>
</evidence>
<evidence type="ECO:0000256" key="2">
    <source>
        <dbReference type="ARBA" id="ARBA00022723"/>
    </source>
</evidence>
<feature type="region of interest" description="Disordered" evidence="9">
    <location>
        <begin position="163"/>
        <end position="187"/>
    </location>
</feature>
<protein>
    <submittedName>
        <fullName evidence="14">Transcription factor IIIA-like protein</fullName>
    </submittedName>
</protein>
<feature type="region of interest" description="Disordered" evidence="9">
    <location>
        <begin position="40"/>
        <end position="78"/>
    </location>
</feature>
<dbReference type="EMBL" id="NCKU01000080">
    <property type="protein sequence ID" value="RWS17412.1"/>
    <property type="molecule type" value="Genomic_DNA"/>
</dbReference>
<evidence type="ECO:0000256" key="6">
    <source>
        <dbReference type="ARBA" id="ARBA00023163"/>
    </source>
</evidence>
<feature type="compositionally biased region" description="Polar residues" evidence="9">
    <location>
        <begin position="220"/>
        <end position="229"/>
    </location>
</feature>
<name>A0A3S3SR08_9ACAR</name>
<evidence type="ECO:0000313" key="13">
    <source>
        <dbReference type="EMBL" id="RWS17832.1"/>
    </source>
</evidence>
<keyword evidence="7" id="KW-0539">Nucleus</keyword>
<dbReference type="PANTHER" id="PTHR46179:SF13">
    <property type="entry name" value="C2H2-TYPE DOMAIN-CONTAINING PROTEIN"/>
    <property type="match status" value="1"/>
</dbReference>
<organism evidence="14 15">
    <name type="scientific">Dinothrombium tinctorium</name>
    <dbReference type="NCBI Taxonomy" id="1965070"/>
    <lineage>
        <taxon>Eukaryota</taxon>
        <taxon>Metazoa</taxon>
        <taxon>Ecdysozoa</taxon>
        <taxon>Arthropoda</taxon>
        <taxon>Chelicerata</taxon>
        <taxon>Arachnida</taxon>
        <taxon>Acari</taxon>
        <taxon>Acariformes</taxon>
        <taxon>Trombidiformes</taxon>
        <taxon>Prostigmata</taxon>
        <taxon>Anystina</taxon>
        <taxon>Parasitengona</taxon>
        <taxon>Trombidioidea</taxon>
        <taxon>Trombidiidae</taxon>
        <taxon>Dinothrombium</taxon>
    </lineage>
</organism>
<feature type="region of interest" description="Disordered" evidence="9">
    <location>
        <begin position="235"/>
        <end position="281"/>
    </location>
</feature>
<feature type="domain" description="C2H2-type" evidence="10">
    <location>
        <begin position="304"/>
        <end position="330"/>
    </location>
</feature>
<feature type="compositionally biased region" description="Low complexity" evidence="9">
    <location>
        <begin position="163"/>
        <end position="173"/>
    </location>
</feature>
<dbReference type="SMART" id="SM00355">
    <property type="entry name" value="ZnF_C2H2"/>
    <property type="match status" value="9"/>
</dbReference>
<feature type="domain" description="C2H2-type" evidence="10">
    <location>
        <begin position="123"/>
        <end position="149"/>
    </location>
</feature>